<proteinExistence type="predicted"/>
<name>A0A8J2JTB9_9HEXA</name>
<accession>A0A8J2JTB9</accession>
<evidence type="ECO:0000313" key="1">
    <source>
        <dbReference type="EMBL" id="CAG7726998.1"/>
    </source>
</evidence>
<dbReference type="EMBL" id="CAJVCH010142875">
    <property type="protein sequence ID" value="CAG7726998.1"/>
    <property type="molecule type" value="Genomic_DNA"/>
</dbReference>
<dbReference type="AlphaFoldDB" id="A0A8J2JTB9"/>
<sequence>KTNQDSEKENLTSENEHS</sequence>
<comment type="caution">
    <text evidence="1">The sequence shown here is derived from an EMBL/GenBank/DDBJ whole genome shotgun (WGS) entry which is preliminary data.</text>
</comment>
<dbReference type="Proteomes" id="UP000708208">
    <property type="component" value="Unassembled WGS sequence"/>
</dbReference>
<keyword evidence="2" id="KW-1185">Reference proteome</keyword>
<feature type="non-terminal residue" evidence="1">
    <location>
        <position position="1"/>
    </location>
</feature>
<evidence type="ECO:0000313" key="2">
    <source>
        <dbReference type="Proteomes" id="UP000708208"/>
    </source>
</evidence>
<gene>
    <name evidence="1" type="ORF">AFUS01_LOCUS15871</name>
</gene>
<reference evidence="1" key="1">
    <citation type="submission" date="2021-06" db="EMBL/GenBank/DDBJ databases">
        <authorList>
            <person name="Hodson N. C."/>
            <person name="Mongue J. A."/>
            <person name="Jaron S. K."/>
        </authorList>
    </citation>
    <scope>NUCLEOTIDE SEQUENCE</scope>
</reference>
<organism evidence="1 2">
    <name type="scientific">Allacma fusca</name>
    <dbReference type="NCBI Taxonomy" id="39272"/>
    <lineage>
        <taxon>Eukaryota</taxon>
        <taxon>Metazoa</taxon>
        <taxon>Ecdysozoa</taxon>
        <taxon>Arthropoda</taxon>
        <taxon>Hexapoda</taxon>
        <taxon>Collembola</taxon>
        <taxon>Symphypleona</taxon>
        <taxon>Sminthuridae</taxon>
        <taxon>Allacma</taxon>
    </lineage>
</organism>
<protein>
    <submittedName>
        <fullName evidence="1">Uncharacterized protein</fullName>
    </submittedName>
</protein>